<accession>A0A518CI27</accession>
<dbReference type="HAMAP" id="MF_00409">
    <property type="entry name" value="LpxK"/>
    <property type="match status" value="1"/>
</dbReference>
<evidence type="ECO:0000256" key="3">
    <source>
        <dbReference type="ARBA" id="ARBA00012071"/>
    </source>
</evidence>
<evidence type="ECO:0000313" key="16">
    <source>
        <dbReference type="Proteomes" id="UP000317178"/>
    </source>
</evidence>
<keyword evidence="14" id="KW-0812">Transmembrane</keyword>
<dbReference type="EMBL" id="CP036281">
    <property type="protein sequence ID" value="QDU78888.1"/>
    <property type="molecule type" value="Genomic_DNA"/>
</dbReference>
<keyword evidence="16" id="KW-1185">Reference proteome</keyword>
<proteinExistence type="inferred from homology"/>
<evidence type="ECO:0000256" key="6">
    <source>
        <dbReference type="ARBA" id="ARBA00022556"/>
    </source>
</evidence>
<dbReference type="RefSeq" id="WP_144992974.1">
    <property type="nucleotide sequence ID" value="NZ_CP036281.1"/>
</dbReference>
<dbReference type="SUPFAM" id="SSF52540">
    <property type="entry name" value="P-loop containing nucleoside triphosphate hydrolases"/>
    <property type="match status" value="1"/>
</dbReference>
<comment type="catalytic activity">
    <reaction evidence="13">
        <text>a lipid A disaccharide + ATP = a lipid IVA + ADP + H(+)</text>
        <dbReference type="Rhea" id="RHEA:67840"/>
        <dbReference type="ChEBI" id="CHEBI:15378"/>
        <dbReference type="ChEBI" id="CHEBI:30616"/>
        <dbReference type="ChEBI" id="CHEBI:176343"/>
        <dbReference type="ChEBI" id="CHEBI:176425"/>
        <dbReference type="ChEBI" id="CHEBI:456216"/>
        <dbReference type="EC" id="2.7.1.130"/>
    </reaction>
</comment>
<dbReference type="AlphaFoldDB" id="A0A518CI27"/>
<dbReference type="PANTHER" id="PTHR42724">
    <property type="entry name" value="TETRAACYLDISACCHARIDE 4'-KINASE"/>
    <property type="match status" value="1"/>
</dbReference>
<protein>
    <recommendedName>
        <fullName evidence="4 13">Tetraacyldisaccharide 4'-kinase</fullName>
        <ecNumber evidence="3 13">2.7.1.130</ecNumber>
    </recommendedName>
    <alternativeName>
        <fullName evidence="12 13">Lipid A 4'-kinase</fullName>
    </alternativeName>
</protein>
<keyword evidence="14" id="KW-1133">Transmembrane helix</keyword>
<evidence type="ECO:0000256" key="12">
    <source>
        <dbReference type="ARBA" id="ARBA00029757"/>
    </source>
</evidence>
<evidence type="ECO:0000256" key="7">
    <source>
        <dbReference type="ARBA" id="ARBA00022679"/>
    </source>
</evidence>
<dbReference type="GO" id="GO:0009245">
    <property type="term" value="P:lipid A biosynthetic process"/>
    <property type="evidence" value="ECO:0007669"/>
    <property type="project" value="UniProtKB-UniRule"/>
</dbReference>
<dbReference type="GO" id="GO:0009029">
    <property type="term" value="F:lipid-A 4'-kinase activity"/>
    <property type="evidence" value="ECO:0007669"/>
    <property type="project" value="UniProtKB-UniRule"/>
</dbReference>
<dbReference type="GO" id="GO:0005886">
    <property type="term" value="C:plasma membrane"/>
    <property type="evidence" value="ECO:0007669"/>
    <property type="project" value="TreeGrafter"/>
</dbReference>
<keyword evidence="9 13" id="KW-0418">Kinase</keyword>
<dbReference type="InterPro" id="IPR027417">
    <property type="entry name" value="P-loop_NTPase"/>
</dbReference>
<evidence type="ECO:0000256" key="9">
    <source>
        <dbReference type="ARBA" id="ARBA00022777"/>
    </source>
</evidence>
<feature type="binding site" evidence="13">
    <location>
        <begin position="65"/>
        <end position="72"/>
    </location>
    <ligand>
        <name>ATP</name>
        <dbReference type="ChEBI" id="CHEBI:30616"/>
    </ligand>
</feature>
<keyword evidence="14" id="KW-0472">Membrane</keyword>
<comment type="function">
    <text evidence="1 13">Transfers the gamma-phosphate of ATP to the 4'-position of a tetraacyldisaccharide 1-phosphate intermediate (termed DS-1-P) to form tetraacyldisaccharide 1,4'-bis-phosphate (lipid IVA).</text>
</comment>
<keyword evidence="11 13" id="KW-0443">Lipid metabolism</keyword>
<dbReference type="EC" id="2.7.1.130" evidence="3 13"/>
<gene>
    <name evidence="13 15" type="primary">lpxK</name>
    <name evidence="15" type="ORF">Pla110_05920</name>
</gene>
<keyword evidence="10 13" id="KW-0067">ATP-binding</keyword>
<dbReference type="Pfam" id="PF02606">
    <property type="entry name" value="LpxK"/>
    <property type="match status" value="1"/>
</dbReference>
<evidence type="ECO:0000256" key="5">
    <source>
        <dbReference type="ARBA" id="ARBA00022516"/>
    </source>
</evidence>
<keyword evidence="6 13" id="KW-0441">Lipid A biosynthesis</keyword>
<dbReference type="InterPro" id="IPR003758">
    <property type="entry name" value="LpxK"/>
</dbReference>
<dbReference type="OrthoDB" id="9789797at2"/>
<keyword evidence="8 13" id="KW-0547">Nucleotide-binding</keyword>
<organism evidence="15 16">
    <name type="scientific">Polystyrenella longa</name>
    <dbReference type="NCBI Taxonomy" id="2528007"/>
    <lineage>
        <taxon>Bacteria</taxon>
        <taxon>Pseudomonadati</taxon>
        <taxon>Planctomycetota</taxon>
        <taxon>Planctomycetia</taxon>
        <taxon>Planctomycetales</taxon>
        <taxon>Planctomycetaceae</taxon>
        <taxon>Polystyrenella</taxon>
    </lineage>
</organism>
<evidence type="ECO:0000313" key="15">
    <source>
        <dbReference type="EMBL" id="QDU78888.1"/>
    </source>
</evidence>
<dbReference type="KEGG" id="plon:Pla110_05920"/>
<evidence type="ECO:0000256" key="10">
    <source>
        <dbReference type="ARBA" id="ARBA00022840"/>
    </source>
</evidence>
<evidence type="ECO:0000256" key="2">
    <source>
        <dbReference type="ARBA" id="ARBA00004870"/>
    </source>
</evidence>
<evidence type="ECO:0000256" key="14">
    <source>
        <dbReference type="SAM" id="Phobius"/>
    </source>
</evidence>
<evidence type="ECO:0000256" key="1">
    <source>
        <dbReference type="ARBA" id="ARBA00002274"/>
    </source>
</evidence>
<evidence type="ECO:0000256" key="11">
    <source>
        <dbReference type="ARBA" id="ARBA00023098"/>
    </source>
</evidence>
<keyword evidence="5 13" id="KW-0444">Lipid biosynthesis</keyword>
<comment type="similarity">
    <text evidence="13">Belongs to the LpxK family.</text>
</comment>
<reference evidence="15 16" key="1">
    <citation type="submission" date="2019-02" db="EMBL/GenBank/DDBJ databases">
        <title>Deep-cultivation of Planctomycetes and their phenomic and genomic characterization uncovers novel biology.</title>
        <authorList>
            <person name="Wiegand S."/>
            <person name="Jogler M."/>
            <person name="Boedeker C."/>
            <person name="Pinto D."/>
            <person name="Vollmers J."/>
            <person name="Rivas-Marin E."/>
            <person name="Kohn T."/>
            <person name="Peeters S.H."/>
            <person name="Heuer A."/>
            <person name="Rast P."/>
            <person name="Oberbeckmann S."/>
            <person name="Bunk B."/>
            <person name="Jeske O."/>
            <person name="Meyerdierks A."/>
            <person name="Storesund J.E."/>
            <person name="Kallscheuer N."/>
            <person name="Luecker S."/>
            <person name="Lage O.M."/>
            <person name="Pohl T."/>
            <person name="Merkel B.J."/>
            <person name="Hornburger P."/>
            <person name="Mueller R.-W."/>
            <person name="Bruemmer F."/>
            <person name="Labrenz M."/>
            <person name="Spormann A.M."/>
            <person name="Op den Camp H."/>
            <person name="Overmann J."/>
            <person name="Amann R."/>
            <person name="Jetten M.S.M."/>
            <person name="Mascher T."/>
            <person name="Medema M.H."/>
            <person name="Devos D.P."/>
            <person name="Kaster A.-K."/>
            <person name="Ovreas L."/>
            <person name="Rohde M."/>
            <person name="Galperin M.Y."/>
            <person name="Jogler C."/>
        </authorList>
    </citation>
    <scope>NUCLEOTIDE SEQUENCE [LARGE SCALE GENOMIC DNA]</scope>
    <source>
        <strain evidence="15 16">Pla110</strain>
    </source>
</reference>
<keyword evidence="7 13" id="KW-0808">Transferase</keyword>
<evidence type="ECO:0000256" key="8">
    <source>
        <dbReference type="ARBA" id="ARBA00022741"/>
    </source>
</evidence>
<sequence>MDEAKFRKLISGEKKSFAAKLARGVLYICSFFYGTVVWFRNFSYDVKWLRAQKSDCAVVSVGNITAGGTGKTPVVAYIANWFERKGFSVVIVSRGYHQLAESVNDEKLVLDRLCPGIPHILNKNRVEAAKQAIEEYDAEVVVLDDAFQHRRIYRDLNLVLLDLSAPFGYDYLLPRGLLREHPEGLKRADLVMLTRVNQTERGLVTEVQQKQQSFRQASATTRQEKDDLAAVEVSFPPERFLNASGVSTELDKLQLAPVAAFCGIGNPEAFRQSLEKLGLEVAYFRAFPDHHHYREEELDEVAHDAKQAGCSQILTTLKDLVKIEKDKWGKLSLWAVTTGIDFEKGRELLDDKLEDVAHLIREKRDEAKA</sequence>
<dbReference type="PANTHER" id="PTHR42724:SF1">
    <property type="entry name" value="TETRAACYLDISACCHARIDE 4'-KINASE, MITOCHONDRIAL-RELATED"/>
    <property type="match status" value="1"/>
</dbReference>
<dbReference type="UniPathway" id="UPA00359">
    <property type="reaction ID" value="UER00482"/>
</dbReference>
<evidence type="ECO:0000256" key="4">
    <source>
        <dbReference type="ARBA" id="ARBA00016436"/>
    </source>
</evidence>
<dbReference type="Proteomes" id="UP000317178">
    <property type="component" value="Chromosome"/>
</dbReference>
<dbReference type="GO" id="GO:0005524">
    <property type="term" value="F:ATP binding"/>
    <property type="evidence" value="ECO:0007669"/>
    <property type="project" value="UniProtKB-UniRule"/>
</dbReference>
<dbReference type="CDD" id="cd01983">
    <property type="entry name" value="SIMIBI"/>
    <property type="match status" value="1"/>
</dbReference>
<feature type="transmembrane region" description="Helical" evidence="14">
    <location>
        <begin position="21"/>
        <end position="39"/>
    </location>
</feature>
<dbReference type="GO" id="GO:0009244">
    <property type="term" value="P:lipopolysaccharide core region biosynthetic process"/>
    <property type="evidence" value="ECO:0007669"/>
    <property type="project" value="TreeGrafter"/>
</dbReference>
<name>A0A518CI27_9PLAN</name>
<comment type="pathway">
    <text evidence="2 13">Glycolipid biosynthesis; lipid IV(A) biosynthesis; lipid IV(A) from (3R)-3-hydroxytetradecanoyl-[acyl-carrier-protein] and UDP-N-acetyl-alpha-D-glucosamine: step 6/6.</text>
</comment>
<dbReference type="NCBIfam" id="TIGR00682">
    <property type="entry name" value="lpxK"/>
    <property type="match status" value="1"/>
</dbReference>
<evidence type="ECO:0000256" key="13">
    <source>
        <dbReference type="HAMAP-Rule" id="MF_00409"/>
    </source>
</evidence>